<dbReference type="GO" id="GO:0016787">
    <property type="term" value="F:hydrolase activity"/>
    <property type="evidence" value="ECO:0007669"/>
    <property type="project" value="UniProtKB-KW"/>
</dbReference>
<accession>A0A4R4Q6R6</accession>
<dbReference type="EMBL" id="SMKA01000039">
    <property type="protein sequence ID" value="TDC30896.1"/>
    <property type="molecule type" value="Genomic_DNA"/>
</dbReference>
<dbReference type="Gene3D" id="3.40.50.1820">
    <property type="entry name" value="alpha/beta hydrolase"/>
    <property type="match status" value="1"/>
</dbReference>
<feature type="domain" description="AB hydrolase-1" evidence="1">
    <location>
        <begin position="23"/>
        <end position="257"/>
    </location>
</feature>
<keyword evidence="2" id="KW-0378">Hydrolase</keyword>
<dbReference type="PRINTS" id="PR00111">
    <property type="entry name" value="ABHYDROLASE"/>
</dbReference>
<dbReference type="OrthoDB" id="27092at2"/>
<keyword evidence="3" id="KW-1185">Reference proteome</keyword>
<reference evidence="2 3" key="1">
    <citation type="submission" date="2019-03" db="EMBL/GenBank/DDBJ databases">
        <title>Draft genome sequences of novel Actinobacteria.</title>
        <authorList>
            <person name="Sahin N."/>
            <person name="Ay H."/>
            <person name="Saygin H."/>
        </authorList>
    </citation>
    <scope>NUCLEOTIDE SEQUENCE [LARGE SCALE GENOMIC DNA]</scope>
    <source>
        <strain evidence="2 3">JCM 30547</strain>
    </source>
</reference>
<dbReference type="Pfam" id="PF00561">
    <property type="entry name" value="Abhydrolase_1"/>
    <property type="match status" value="1"/>
</dbReference>
<dbReference type="SUPFAM" id="SSF53474">
    <property type="entry name" value="alpha/beta-Hydrolases"/>
    <property type="match status" value="1"/>
</dbReference>
<dbReference type="AlphaFoldDB" id="A0A4R4Q6R6"/>
<name>A0A4R4Q6R6_9ACTN</name>
<dbReference type="InterPro" id="IPR050228">
    <property type="entry name" value="Carboxylesterase_BioH"/>
</dbReference>
<evidence type="ECO:0000313" key="3">
    <source>
        <dbReference type="Proteomes" id="UP000295075"/>
    </source>
</evidence>
<dbReference type="PANTHER" id="PTHR43194:SF5">
    <property type="entry name" value="PIMELOYL-[ACYL-CARRIER PROTEIN] METHYL ESTER ESTERASE"/>
    <property type="match status" value="1"/>
</dbReference>
<dbReference type="InterPro" id="IPR000073">
    <property type="entry name" value="AB_hydrolase_1"/>
</dbReference>
<gene>
    <name evidence="2" type="ORF">E1261_12165</name>
</gene>
<evidence type="ECO:0000259" key="1">
    <source>
        <dbReference type="Pfam" id="PF00561"/>
    </source>
</evidence>
<dbReference type="Proteomes" id="UP000295075">
    <property type="component" value="Unassembled WGS sequence"/>
</dbReference>
<dbReference type="RefSeq" id="WP_132405914.1">
    <property type="nucleotide sequence ID" value="NZ_SMKA01000039.1"/>
</dbReference>
<organism evidence="2 3">
    <name type="scientific">Kribbella albertanoniae</name>
    <dbReference type="NCBI Taxonomy" id="1266829"/>
    <lineage>
        <taxon>Bacteria</taxon>
        <taxon>Bacillati</taxon>
        <taxon>Actinomycetota</taxon>
        <taxon>Actinomycetes</taxon>
        <taxon>Propionibacteriales</taxon>
        <taxon>Kribbellaceae</taxon>
        <taxon>Kribbella</taxon>
    </lineage>
</organism>
<dbReference type="InterPro" id="IPR029058">
    <property type="entry name" value="AB_hydrolase_fold"/>
</dbReference>
<proteinExistence type="predicted"/>
<sequence>MDLNEHFEHEGATIACGRAGTGPNVVFCHGTPFSSRVWSRYADALTDSFTVHLWDMPGYGQSSMTPDHPVDFGAQARAFAALLQHWKLDRPHVVAHDFGGAVSLRAALFEQAVYSSLMLVDVVAIPPSGSPFFRFVADNPTTLDAIPPYIHEAVLRAYIQNASHRGLAEDDLQALLEPWTSDSGHPAFYRQITQYDERYLVDNEGRLGELALPVHVVWGREDGWIPLQTGQRLAALIPGAEFTDVPDAGHLIQYDNPVVLANLIRSWLSRTRP</sequence>
<dbReference type="PANTHER" id="PTHR43194">
    <property type="entry name" value="HYDROLASE ALPHA/BETA FOLD FAMILY"/>
    <property type="match status" value="1"/>
</dbReference>
<protein>
    <submittedName>
        <fullName evidence="2">Alpha/beta hydrolase</fullName>
    </submittedName>
</protein>
<evidence type="ECO:0000313" key="2">
    <source>
        <dbReference type="EMBL" id="TDC30896.1"/>
    </source>
</evidence>
<comment type="caution">
    <text evidence="2">The sequence shown here is derived from an EMBL/GenBank/DDBJ whole genome shotgun (WGS) entry which is preliminary data.</text>
</comment>